<protein>
    <submittedName>
        <fullName evidence="1">Uncharacterized protein</fullName>
    </submittedName>
</protein>
<accession>A0AAP4ECC5</accession>
<comment type="caution">
    <text evidence="1">The sequence shown here is derived from an EMBL/GenBank/DDBJ whole genome shotgun (WGS) entry which is preliminary data.</text>
</comment>
<name>A0AAP4ECC5_CLOPF</name>
<evidence type="ECO:0000313" key="2">
    <source>
        <dbReference type="Proteomes" id="UP001222958"/>
    </source>
</evidence>
<dbReference type="AlphaFoldDB" id="A0AAP4ECC5"/>
<sequence>MKRFLNKLVRAVRKPILFKDTDGATSVYRGESVEKLEKDISEKLNRNVVIIPYFLSKHE</sequence>
<organism evidence="1 2">
    <name type="scientific">Clostridium perfringens</name>
    <dbReference type="NCBI Taxonomy" id="1502"/>
    <lineage>
        <taxon>Bacteria</taxon>
        <taxon>Bacillati</taxon>
        <taxon>Bacillota</taxon>
        <taxon>Clostridia</taxon>
        <taxon>Eubacteriales</taxon>
        <taxon>Clostridiaceae</taxon>
        <taxon>Clostridium</taxon>
    </lineage>
</organism>
<gene>
    <name evidence="1" type="ORF">QDQ28_00085</name>
</gene>
<reference evidence="1" key="1">
    <citation type="submission" date="2023-04" db="EMBL/GenBank/DDBJ databases">
        <title>Epidemiological investigation of Clostridium perfringens isolated from cattle.</title>
        <authorList>
            <person name="Tian R."/>
        </authorList>
    </citation>
    <scope>NUCLEOTIDE SEQUENCE</scope>
    <source>
        <strain evidence="1">ZWCP172</strain>
    </source>
</reference>
<dbReference type="EMBL" id="JARVUX010000001">
    <property type="protein sequence ID" value="MDH2334577.1"/>
    <property type="molecule type" value="Genomic_DNA"/>
</dbReference>
<proteinExistence type="predicted"/>
<dbReference type="Proteomes" id="UP001222958">
    <property type="component" value="Unassembled WGS sequence"/>
</dbReference>
<dbReference type="RefSeq" id="WP_279856523.1">
    <property type="nucleotide sequence ID" value="NZ_JARVUX010000001.1"/>
</dbReference>
<evidence type="ECO:0000313" key="1">
    <source>
        <dbReference type="EMBL" id="MDH2334577.1"/>
    </source>
</evidence>